<feature type="signal peptide" evidence="2">
    <location>
        <begin position="1"/>
        <end position="18"/>
    </location>
</feature>
<reference evidence="3 4" key="1">
    <citation type="submission" date="2018-03" db="EMBL/GenBank/DDBJ databases">
        <title>Genomic Encyclopedia of Archaeal and Bacterial Type Strains, Phase II (KMG-II): from individual species to whole genera.</title>
        <authorList>
            <person name="Goeker M."/>
        </authorList>
    </citation>
    <scope>NUCLEOTIDE SEQUENCE [LARGE SCALE GENOMIC DNA]</scope>
    <source>
        <strain evidence="3 4">DSM 29328</strain>
    </source>
</reference>
<feature type="compositionally biased region" description="Low complexity" evidence="1">
    <location>
        <begin position="83"/>
        <end position="101"/>
    </location>
</feature>
<dbReference type="Gene3D" id="2.60.120.380">
    <property type="match status" value="1"/>
</dbReference>
<proteinExistence type="predicted"/>
<dbReference type="EMBL" id="PVTD01000007">
    <property type="protein sequence ID" value="PRY22278.1"/>
    <property type="molecule type" value="Genomic_DNA"/>
</dbReference>
<evidence type="ECO:0000256" key="1">
    <source>
        <dbReference type="SAM" id="MobiDB-lite"/>
    </source>
</evidence>
<name>A0A2T0RM90_9RHOB</name>
<evidence type="ECO:0000313" key="3">
    <source>
        <dbReference type="EMBL" id="PRY22278.1"/>
    </source>
</evidence>
<dbReference type="OrthoDB" id="964913at2"/>
<protein>
    <submittedName>
        <fullName evidence="3">Uncharacterized protein</fullName>
    </submittedName>
</protein>
<accession>A0A2T0RM90</accession>
<evidence type="ECO:0000256" key="2">
    <source>
        <dbReference type="SAM" id="SignalP"/>
    </source>
</evidence>
<evidence type="ECO:0000313" key="4">
    <source>
        <dbReference type="Proteomes" id="UP000239480"/>
    </source>
</evidence>
<feature type="region of interest" description="Disordered" evidence="1">
    <location>
        <begin position="81"/>
        <end position="101"/>
    </location>
</feature>
<dbReference type="Proteomes" id="UP000239480">
    <property type="component" value="Unassembled WGS sequence"/>
</dbReference>
<gene>
    <name evidence="3" type="ORF">CLV78_107202</name>
</gene>
<keyword evidence="2" id="KW-0732">Signal</keyword>
<dbReference type="AlphaFoldDB" id="A0A2T0RM90"/>
<keyword evidence="4" id="KW-1185">Reference proteome</keyword>
<comment type="caution">
    <text evidence="3">The sequence shown here is derived from an EMBL/GenBank/DDBJ whole genome shotgun (WGS) entry which is preliminary data.</text>
</comment>
<organism evidence="3 4">
    <name type="scientific">Aliiruegeria haliotis</name>
    <dbReference type="NCBI Taxonomy" id="1280846"/>
    <lineage>
        <taxon>Bacteria</taxon>
        <taxon>Pseudomonadati</taxon>
        <taxon>Pseudomonadota</taxon>
        <taxon>Alphaproteobacteria</taxon>
        <taxon>Rhodobacterales</taxon>
        <taxon>Roseobacteraceae</taxon>
        <taxon>Aliiruegeria</taxon>
    </lineage>
</organism>
<feature type="chain" id="PRO_5015438910" evidence="2">
    <location>
        <begin position="19"/>
        <end position="201"/>
    </location>
</feature>
<sequence>MFKRTLCLSVLLAWPAAADMSDEANACIDELRARYGDVGGEVLKQSGSEAGTLVVLRDGSGAEYECVVWSGPEVAELRRVDADGSGSSSGDGTSASAASGTQRIEFDAGTSGTAMTATLNQNTSVRYVLGANDGQFLNVDVGSHGGALDYKIENPDGSMLLDLISSDTPYKGQLWQSGDHVIEILNAGAQPVTFDVGIGIN</sequence>